<proteinExistence type="predicted"/>
<evidence type="ECO:0000313" key="1">
    <source>
        <dbReference type="EMBL" id="KAI9914498.1"/>
    </source>
</evidence>
<name>A0ACC0W6R0_9STRA</name>
<protein>
    <submittedName>
        <fullName evidence="1">Uncharacterized protein</fullName>
    </submittedName>
</protein>
<evidence type="ECO:0000313" key="2">
    <source>
        <dbReference type="Proteomes" id="UP001163321"/>
    </source>
</evidence>
<reference evidence="1 2" key="1">
    <citation type="journal article" date="2022" name="bioRxiv">
        <title>The genome of the oomycete Peronosclerospora sorghi, a cosmopolitan pathogen of maize and sorghum, is inflated with dispersed pseudogenes.</title>
        <authorList>
            <person name="Fletcher K."/>
            <person name="Martin F."/>
            <person name="Isakeit T."/>
            <person name="Cavanaugh K."/>
            <person name="Magill C."/>
            <person name="Michelmore R."/>
        </authorList>
    </citation>
    <scope>NUCLEOTIDE SEQUENCE [LARGE SCALE GENOMIC DNA]</scope>
    <source>
        <strain evidence="1">P6</strain>
    </source>
</reference>
<keyword evidence="2" id="KW-1185">Reference proteome</keyword>
<organism evidence="1 2">
    <name type="scientific">Peronosclerospora sorghi</name>
    <dbReference type="NCBI Taxonomy" id="230839"/>
    <lineage>
        <taxon>Eukaryota</taxon>
        <taxon>Sar</taxon>
        <taxon>Stramenopiles</taxon>
        <taxon>Oomycota</taxon>
        <taxon>Peronosporomycetes</taxon>
        <taxon>Peronosporales</taxon>
        <taxon>Peronosporaceae</taxon>
        <taxon>Peronosclerospora</taxon>
    </lineage>
</organism>
<dbReference type="Proteomes" id="UP001163321">
    <property type="component" value="Chromosome 3"/>
</dbReference>
<dbReference type="EMBL" id="CM047582">
    <property type="protein sequence ID" value="KAI9914498.1"/>
    <property type="molecule type" value="Genomic_DNA"/>
</dbReference>
<comment type="caution">
    <text evidence="1">The sequence shown here is derived from an EMBL/GenBank/DDBJ whole genome shotgun (WGS) entry which is preliminary data.</text>
</comment>
<sequence>MQAKKLIDEGHYVADVCDFCGQWIRRNDKYESEARFVLICNDFGRLFFTIVPKPTTFFYVRSDINGDGKENVHLSRALPQDENDENSSQQREQAPCGGLKAFL</sequence>
<gene>
    <name evidence="1" type="ORF">PsorP6_008599</name>
</gene>
<accession>A0ACC0W6R0</accession>